<dbReference type="GO" id="GO:0000447">
    <property type="term" value="P:endonucleolytic cleavage in ITS1 to separate SSU-rRNA from 5.8S rRNA and LSU-rRNA from tricistronic rRNA transcript (SSU-rRNA, 5.8S rRNA, LSU-rRNA)"/>
    <property type="evidence" value="ECO:0007669"/>
    <property type="project" value="EnsemblFungi"/>
</dbReference>
<feature type="region of interest" description="Disordered" evidence="6">
    <location>
        <begin position="56"/>
        <end position="79"/>
    </location>
</feature>
<dbReference type="GO" id="GO:0000292">
    <property type="term" value="P:RNA fragment catabolic process"/>
    <property type="evidence" value="ECO:0007669"/>
    <property type="project" value="EnsemblFungi"/>
</dbReference>
<dbReference type="EMBL" id="CH476615">
    <property type="protein sequence ID" value="EEP76098.1"/>
    <property type="molecule type" value="Genomic_DNA"/>
</dbReference>
<dbReference type="InterPro" id="IPR036322">
    <property type="entry name" value="WD40_repeat_dom_sf"/>
</dbReference>
<dbReference type="AlphaFoldDB" id="C4JFD3"/>
<dbReference type="Proteomes" id="UP000002058">
    <property type="component" value="Unassembled WGS sequence"/>
</dbReference>
<dbReference type="PANTHER" id="PTHR18359">
    <property type="entry name" value="WD-REPEAT PROTEIN-RELATED"/>
    <property type="match status" value="1"/>
</dbReference>
<evidence type="ECO:0000256" key="6">
    <source>
        <dbReference type="SAM" id="MobiDB-lite"/>
    </source>
</evidence>
<dbReference type="KEGG" id="ure:UREG_00947"/>
<dbReference type="GeneID" id="8441766"/>
<feature type="region of interest" description="Disordered" evidence="6">
    <location>
        <begin position="512"/>
        <end position="533"/>
    </location>
</feature>
<keyword evidence="5" id="KW-0539">Nucleus</keyword>
<dbReference type="InterPro" id="IPR045161">
    <property type="entry name" value="Utp18"/>
</dbReference>
<dbReference type="RefSeq" id="XP_002541431.1">
    <property type="nucleotide sequence ID" value="XM_002541385.1"/>
</dbReference>
<dbReference type="GO" id="GO:0000480">
    <property type="term" value="P:endonucleolytic cleavage in 5'-ETS of tricistronic rRNA transcript (SSU-rRNA, 5.8S rRNA, LSU-rRNA)"/>
    <property type="evidence" value="ECO:0007669"/>
    <property type="project" value="EnsemblFungi"/>
</dbReference>
<dbReference type="InterPro" id="IPR015943">
    <property type="entry name" value="WD40/YVTN_repeat-like_dom_sf"/>
</dbReference>
<name>C4JFD3_UNCRE</name>
<dbReference type="OrthoDB" id="1935146at2759"/>
<dbReference type="GO" id="GO:0034388">
    <property type="term" value="C:Pwp2p-containing subcomplex of 90S preribosome"/>
    <property type="evidence" value="ECO:0007669"/>
    <property type="project" value="EnsemblFungi"/>
</dbReference>
<dbReference type="OMA" id="KIRMWEI"/>
<dbReference type="VEuPathDB" id="FungiDB:UREG_00947"/>
<keyword evidence="4" id="KW-0677">Repeat</keyword>
<evidence type="ECO:0000256" key="1">
    <source>
        <dbReference type="ARBA" id="ARBA00004604"/>
    </source>
</evidence>
<dbReference type="SUPFAM" id="SSF50978">
    <property type="entry name" value="WD40 repeat-like"/>
    <property type="match status" value="1"/>
</dbReference>
<dbReference type="STRING" id="336963.C4JFD3"/>
<feature type="region of interest" description="Disordered" evidence="6">
    <location>
        <begin position="1"/>
        <end position="29"/>
    </location>
</feature>
<dbReference type="Gene3D" id="2.130.10.10">
    <property type="entry name" value="YVTN repeat-like/Quinoprotein amine dehydrogenase"/>
    <property type="match status" value="1"/>
</dbReference>
<evidence type="ECO:0000256" key="3">
    <source>
        <dbReference type="ARBA" id="ARBA00022574"/>
    </source>
</evidence>
<evidence type="ECO:0008006" key="9">
    <source>
        <dbReference type="Google" id="ProtNLM"/>
    </source>
</evidence>
<organism evidence="7 8">
    <name type="scientific">Uncinocarpus reesii (strain UAMH 1704)</name>
    <dbReference type="NCBI Taxonomy" id="336963"/>
    <lineage>
        <taxon>Eukaryota</taxon>
        <taxon>Fungi</taxon>
        <taxon>Dikarya</taxon>
        <taxon>Ascomycota</taxon>
        <taxon>Pezizomycotina</taxon>
        <taxon>Eurotiomycetes</taxon>
        <taxon>Eurotiomycetidae</taxon>
        <taxon>Onygenales</taxon>
        <taxon>Onygenaceae</taxon>
        <taxon>Uncinocarpus</taxon>
    </lineage>
</organism>
<dbReference type="FunFam" id="2.130.10.10:FF:000549">
    <property type="entry name" value="Small nucleolar ribonucleoprotein complex subunit"/>
    <property type="match status" value="1"/>
</dbReference>
<keyword evidence="2" id="KW-0698">rRNA processing</keyword>
<dbReference type="GO" id="GO:0032040">
    <property type="term" value="C:small-subunit processome"/>
    <property type="evidence" value="ECO:0007669"/>
    <property type="project" value="EnsemblFungi"/>
</dbReference>
<dbReference type="GO" id="GO:0000472">
    <property type="term" value="P:endonucleolytic cleavage to generate mature 5'-end of SSU-rRNA from (SSU-rRNA, 5.8S rRNA, LSU-rRNA)"/>
    <property type="evidence" value="ECO:0007669"/>
    <property type="project" value="EnsemblFungi"/>
</dbReference>
<proteinExistence type="predicted"/>
<evidence type="ECO:0000256" key="4">
    <source>
        <dbReference type="ARBA" id="ARBA00022737"/>
    </source>
</evidence>
<dbReference type="PANTHER" id="PTHR18359:SF0">
    <property type="entry name" value="U3 SMALL NUCLEOLAR RNA-ASSOCIATED PROTEIN 18 HOMOLOG"/>
    <property type="match status" value="1"/>
</dbReference>
<evidence type="ECO:0000256" key="2">
    <source>
        <dbReference type="ARBA" id="ARBA00022552"/>
    </source>
</evidence>
<feature type="compositionally biased region" description="Acidic residues" evidence="6">
    <location>
        <begin position="65"/>
        <end position="79"/>
    </location>
</feature>
<evidence type="ECO:0000256" key="5">
    <source>
        <dbReference type="ARBA" id="ARBA00023242"/>
    </source>
</evidence>
<dbReference type="HOGENOM" id="CLU_011055_1_0_1"/>
<keyword evidence="3" id="KW-0853">WD repeat</keyword>
<feature type="compositionally biased region" description="Acidic residues" evidence="6">
    <location>
        <begin position="216"/>
        <end position="225"/>
    </location>
</feature>
<evidence type="ECO:0000313" key="7">
    <source>
        <dbReference type="EMBL" id="EEP76098.1"/>
    </source>
</evidence>
<comment type="subcellular location">
    <subcellularLocation>
        <location evidence="1">Nucleus</location>
        <location evidence="1">Nucleolus</location>
    </subcellularLocation>
</comment>
<feature type="region of interest" description="Disordered" evidence="6">
    <location>
        <begin position="191"/>
        <end position="225"/>
    </location>
</feature>
<sequence>MAAETLVRLPARYDHDQESSDERLQKDETEEQLEKLLFGDSEGFYDAIKEHKRPSDALVLREDSEAGGEEEGEKAAEDDAESIDYFAGLDDADLFVFDTGAGEAPQVIEDQSITAPAKVSPAENNLLETEAAAAWEDSDDERIAVSLAANERMRKLRLTEAEDVVTGKEYIRRLRRQFERLQPAPEWANPIATRAAKRRKMGDRSEDESVASGDEMVTDSEDDMEQQPLARLLQNIGSLSRQDDLAESKGKRKLRQEVLDIQRLKDVGGNQPSTIDSLTFHPHYPLLLSSGPASTLFLHHVSPQSAAPNPLVTSLHIKRTPLRTSAFLPPNGNRIFFSGRRRYFHVWDLDTGKVEKVNGTADRREEQKTMENFKLSPCGRWMGLVGSTRKGGGIITVLDASTMQWVAQVRIDSRGGVADFAWWSDGEGMCVVGKNGEVSEWDGRENRIVARWVDEGAVGTTVISLGGNSGKPQLGGDRWVAIGSSSGIVNIYDRRPWAAAAAMAANSTGALQKSSKAAGEPENTQFGVPRNPKPARMLDQLTTPMSHLVFSKDGQILAMASRWKKDALRLG</sequence>
<feature type="compositionally biased region" description="Basic and acidic residues" evidence="6">
    <location>
        <begin position="11"/>
        <end position="27"/>
    </location>
</feature>
<reference evidence="8" key="1">
    <citation type="journal article" date="2009" name="Genome Res.">
        <title>Comparative genomic analyses of the human fungal pathogens Coccidioides and their relatives.</title>
        <authorList>
            <person name="Sharpton T.J."/>
            <person name="Stajich J.E."/>
            <person name="Rounsley S.D."/>
            <person name="Gardner M.J."/>
            <person name="Wortman J.R."/>
            <person name="Jordar V.S."/>
            <person name="Maiti R."/>
            <person name="Kodira C.D."/>
            <person name="Neafsey D.E."/>
            <person name="Zeng Q."/>
            <person name="Hung C.-Y."/>
            <person name="McMahan C."/>
            <person name="Muszewska A."/>
            <person name="Grynberg M."/>
            <person name="Mandel M.A."/>
            <person name="Kellner E.M."/>
            <person name="Barker B.M."/>
            <person name="Galgiani J.N."/>
            <person name="Orbach M.J."/>
            <person name="Kirkland T.N."/>
            <person name="Cole G.T."/>
            <person name="Henn M.R."/>
            <person name="Birren B.W."/>
            <person name="Taylor J.W."/>
        </authorList>
    </citation>
    <scope>NUCLEOTIDE SEQUENCE [LARGE SCALE GENOMIC DNA]</scope>
    <source>
        <strain evidence="8">UAMH 1704</strain>
    </source>
</reference>
<protein>
    <recommendedName>
        <fullName evidence="9">U3 small nucleolar RNA-associated protein 18</fullName>
    </recommendedName>
</protein>
<keyword evidence="8" id="KW-1185">Reference proteome</keyword>
<evidence type="ECO:0000313" key="8">
    <source>
        <dbReference type="Proteomes" id="UP000002058"/>
    </source>
</evidence>
<gene>
    <name evidence="7" type="ORF">UREG_00947</name>
</gene>
<dbReference type="FunCoup" id="C4JFD3">
    <property type="interactions" value="940"/>
</dbReference>
<dbReference type="eggNOG" id="KOG2055">
    <property type="taxonomic scope" value="Eukaryota"/>
</dbReference>
<dbReference type="InParanoid" id="C4JFD3"/>
<accession>C4JFD3</accession>